<evidence type="ECO:0000313" key="9">
    <source>
        <dbReference type="Proteomes" id="UP000549394"/>
    </source>
</evidence>
<dbReference type="GO" id="GO:0005783">
    <property type="term" value="C:endoplasmic reticulum"/>
    <property type="evidence" value="ECO:0007669"/>
    <property type="project" value="TreeGrafter"/>
</dbReference>
<comment type="catalytic activity">
    <reaction evidence="2">
        <text>a 1,2-diacyl-sn-glycero-3-phospho-(1D-myo-inositol-3-phosphate) + H2O = a 1,2-diacyl-sn-glycero-3-phospho-(1D-myo-inositol) + phosphate</text>
        <dbReference type="Rhea" id="RHEA:12316"/>
        <dbReference type="ChEBI" id="CHEBI:15377"/>
        <dbReference type="ChEBI" id="CHEBI:43474"/>
        <dbReference type="ChEBI" id="CHEBI:57880"/>
        <dbReference type="ChEBI" id="CHEBI:58088"/>
        <dbReference type="EC" id="3.1.3.64"/>
    </reaction>
    <physiologicalReaction direction="left-to-right" evidence="2">
        <dbReference type="Rhea" id="RHEA:12317"/>
    </physiologicalReaction>
</comment>
<keyword evidence="9" id="KW-1185">Reference proteome</keyword>
<organism evidence="8 9">
    <name type="scientific">Dimorphilus gyrociliatus</name>
    <dbReference type="NCBI Taxonomy" id="2664684"/>
    <lineage>
        <taxon>Eukaryota</taxon>
        <taxon>Metazoa</taxon>
        <taxon>Spiralia</taxon>
        <taxon>Lophotrochozoa</taxon>
        <taxon>Annelida</taxon>
        <taxon>Polychaeta</taxon>
        <taxon>Polychaeta incertae sedis</taxon>
        <taxon>Dinophilidae</taxon>
        <taxon>Dimorphilus</taxon>
    </lineage>
</organism>
<dbReference type="GO" id="GO:0046856">
    <property type="term" value="P:phosphatidylinositol dephosphorylation"/>
    <property type="evidence" value="ECO:0007669"/>
    <property type="project" value="TreeGrafter"/>
</dbReference>
<protein>
    <recommendedName>
        <fullName evidence="4">Phosphatidylinositol-3-phosphatase SAC1</fullName>
        <ecNumber evidence="1">3.1.3.64</ecNumber>
    </recommendedName>
    <alternativeName>
        <fullName evidence="6">Phosphatidylinositol-4-phosphate phosphatase</fullName>
    </alternativeName>
    <alternativeName>
        <fullName evidence="5">Suppressor of actin mutations 1-like protein</fullName>
    </alternativeName>
</protein>
<dbReference type="EMBL" id="CAJFCJ010000006">
    <property type="protein sequence ID" value="CAD5116079.1"/>
    <property type="molecule type" value="Genomic_DNA"/>
</dbReference>
<evidence type="ECO:0000313" key="8">
    <source>
        <dbReference type="EMBL" id="CAD5116079.1"/>
    </source>
</evidence>
<evidence type="ECO:0000256" key="5">
    <source>
        <dbReference type="ARBA" id="ARBA00041396"/>
    </source>
</evidence>
<dbReference type="Proteomes" id="UP000549394">
    <property type="component" value="Unassembled WGS sequence"/>
</dbReference>
<comment type="caution">
    <text evidence="8">The sequence shown here is derived from an EMBL/GenBank/DDBJ whole genome shotgun (WGS) entry which is preliminary data.</text>
</comment>
<dbReference type="PANTHER" id="PTHR45662:SF2">
    <property type="entry name" value="PHOSPHATIDYLINOSITOL-3-PHOSPHATASE SAC1"/>
    <property type="match status" value="1"/>
</dbReference>
<evidence type="ECO:0000256" key="4">
    <source>
        <dbReference type="ARBA" id="ARBA00040795"/>
    </source>
</evidence>
<dbReference type="GO" id="GO:0004438">
    <property type="term" value="F:phosphatidylinositol-3-phosphate phosphatase activity"/>
    <property type="evidence" value="ECO:0007669"/>
    <property type="project" value="UniProtKB-EC"/>
</dbReference>
<dbReference type="OrthoDB" id="1925875at2759"/>
<sequence length="538" mass="60579">MYQTGTRLRDIRSNYHRTLKEMESSVLMALRNFRVYHKLSPPYSVLLEKKSKDGKRDETLLFESGAIAVLNADETEQVMKNYLKAMDAYGCLGVLPITIGDETLLYLVVVTNSSSIGKIGDAEIFRITNTNFISLRNCLQEDDKISEIRKLLNSGTFYFSWSPASSIQFDLSLCAQKATKATDTDNRFFWNRALHVLPKRYGVDVDNWLIKVMCGGVEMRTVYAANRSAKACLISRLSCERAGTRFNVRGVNDDGHVANFVETEQVIYLDDKISSLVQVRGSVPLFWEQPGFQMGSHKIRMSRGYEASAPAFDRHLNQLKELYGNQTLINLLGSKEGEHMLSQQYINHHRASPHHEDIPMESFDYHSECRGGNLKNLDKLKRRILPRLLQFSFFGCDGSRIDLNQSGTGRTNCVDCLDRTNSVQSIIGLELVAKQLEYLDITSKQLVSRFQELYKQMWINNGDHISRIYAGTGALGGGRSKASDAARSASRTVQNNFLDSSKQEAIDILLLGSTLRGDITDKARALLTPTSLHGTHTK</sequence>
<dbReference type="PROSITE" id="PS50275">
    <property type="entry name" value="SAC"/>
    <property type="match status" value="1"/>
</dbReference>
<dbReference type="PANTHER" id="PTHR45662">
    <property type="entry name" value="PHOSPHATIDYLINOSITIDE PHOSPHATASE SAC1"/>
    <property type="match status" value="1"/>
</dbReference>
<dbReference type="EC" id="3.1.3.64" evidence="1"/>
<evidence type="ECO:0000256" key="2">
    <source>
        <dbReference type="ARBA" id="ARBA00036631"/>
    </source>
</evidence>
<dbReference type="GO" id="GO:0043812">
    <property type="term" value="F:phosphatidylinositol-4-phosphate phosphatase activity"/>
    <property type="evidence" value="ECO:0007669"/>
    <property type="project" value="TreeGrafter"/>
</dbReference>
<dbReference type="InterPro" id="IPR002013">
    <property type="entry name" value="SAC_dom"/>
</dbReference>
<dbReference type="Pfam" id="PF02383">
    <property type="entry name" value="Syja_N"/>
    <property type="match status" value="1"/>
</dbReference>
<evidence type="ECO:0000256" key="6">
    <source>
        <dbReference type="ARBA" id="ARBA00041911"/>
    </source>
</evidence>
<gene>
    <name evidence="8" type="ORF">DGYR_LOCUS4739</name>
</gene>
<name>A0A7I8VIF1_9ANNE</name>
<evidence type="ECO:0000256" key="1">
    <source>
        <dbReference type="ARBA" id="ARBA00013038"/>
    </source>
</evidence>
<proteinExistence type="predicted"/>
<evidence type="ECO:0000256" key="3">
    <source>
        <dbReference type="ARBA" id="ARBA00036807"/>
    </source>
</evidence>
<feature type="domain" description="SAC" evidence="7">
    <location>
        <begin position="148"/>
        <end position="471"/>
    </location>
</feature>
<evidence type="ECO:0000259" key="7">
    <source>
        <dbReference type="PROSITE" id="PS50275"/>
    </source>
</evidence>
<dbReference type="AlphaFoldDB" id="A0A7I8VIF1"/>
<accession>A0A7I8VIF1</accession>
<comment type="catalytic activity">
    <reaction evidence="3">
        <text>a 1,2-diacyl-sn-glycero-3-phospho-(1D-myo-inositol 4-phosphate) + H2O = a 1,2-diacyl-sn-glycero-3-phospho-(1D-myo-inositol) + phosphate</text>
        <dbReference type="Rhea" id="RHEA:55652"/>
        <dbReference type="ChEBI" id="CHEBI:15377"/>
        <dbReference type="ChEBI" id="CHEBI:43474"/>
        <dbReference type="ChEBI" id="CHEBI:57880"/>
        <dbReference type="ChEBI" id="CHEBI:58178"/>
    </reaction>
    <physiologicalReaction direction="left-to-right" evidence="3">
        <dbReference type="Rhea" id="RHEA:55653"/>
    </physiologicalReaction>
</comment>
<reference evidence="8 9" key="1">
    <citation type="submission" date="2020-08" db="EMBL/GenBank/DDBJ databases">
        <authorList>
            <person name="Hejnol A."/>
        </authorList>
    </citation>
    <scope>NUCLEOTIDE SEQUENCE [LARGE SCALE GENOMIC DNA]</scope>
</reference>